<sequence>MRTPVGFGGMTRFFAFFLCILLLFQTFSRELLVLDYQARKAEITQLFCVNKGKPRLQCNGKCHLRKQLRKASDAESKAPGGLAKVKYEVLPPAAQLALQPQAGGSAAPGRFAPAVTVRYAFSPEHSIFHPPAA</sequence>
<gene>
    <name evidence="1" type="ORF">ROI90_13250</name>
</gene>
<name>A0ABU3TJ16_9BACT</name>
<comment type="caution">
    <text evidence="1">The sequence shown here is derived from an EMBL/GenBank/DDBJ whole genome shotgun (WGS) entry which is preliminary data.</text>
</comment>
<dbReference type="RefSeq" id="WP_315998830.1">
    <property type="nucleotide sequence ID" value="NZ_JAWDJT010000008.1"/>
</dbReference>
<evidence type="ECO:0000313" key="1">
    <source>
        <dbReference type="EMBL" id="MDU0371368.1"/>
    </source>
</evidence>
<accession>A0ABU3TJ16</accession>
<dbReference type="Proteomes" id="UP001250698">
    <property type="component" value="Unassembled WGS sequence"/>
</dbReference>
<dbReference type="EMBL" id="JAWDJT010000008">
    <property type="protein sequence ID" value="MDU0371368.1"/>
    <property type="molecule type" value="Genomic_DNA"/>
</dbReference>
<organism evidence="1 2">
    <name type="scientific">Hymenobacter endophyticus</name>
    <dbReference type="NCBI Taxonomy" id="3076335"/>
    <lineage>
        <taxon>Bacteria</taxon>
        <taxon>Pseudomonadati</taxon>
        <taxon>Bacteroidota</taxon>
        <taxon>Cytophagia</taxon>
        <taxon>Cytophagales</taxon>
        <taxon>Hymenobacteraceae</taxon>
        <taxon>Hymenobacter</taxon>
    </lineage>
</organism>
<keyword evidence="2" id="KW-1185">Reference proteome</keyword>
<reference evidence="1 2" key="1">
    <citation type="submission" date="2023-10" db="EMBL/GenBank/DDBJ databases">
        <title>Hymenobacter endophyticus sp. nov., an isolate from the leaf tissues of wheat.</title>
        <authorList>
            <person name="Dai Y."/>
        </authorList>
    </citation>
    <scope>NUCLEOTIDE SEQUENCE [LARGE SCALE GENOMIC DNA]</scope>
    <source>
        <strain evidence="1 2">ZK17L-C2</strain>
    </source>
</reference>
<protein>
    <submittedName>
        <fullName evidence="1">Uncharacterized protein</fullName>
    </submittedName>
</protein>
<proteinExistence type="predicted"/>
<evidence type="ECO:0000313" key="2">
    <source>
        <dbReference type="Proteomes" id="UP001250698"/>
    </source>
</evidence>